<evidence type="ECO:0000313" key="2">
    <source>
        <dbReference type="EMBL" id="MDX5984288.1"/>
    </source>
</evidence>
<feature type="transmembrane region" description="Helical" evidence="1">
    <location>
        <begin position="84"/>
        <end position="105"/>
    </location>
</feature>
<sequence>MPFREKIAWLSAGGILVAFGPYFALVAMRQPITALGPATATGFLAAIVTLVAVITVASIIVALTNLRDAQQPSDERDRAISRRALAFAYPVLLTALFAALATLFLGAGESVLVNAVLGAIVLGELTRCGVEILGYRARA</sequence>
<comment type="caution">
    <text evidence="2">The sequence shown here is derived from an EMBL/GenBank/DDBJ whole genome shotgun (WGS) entry which is preliminary data.</text>
</comment>
<feature type="transmembrane region" description="Helical" evidence="1">
    <location>
        <begin position="7"/>
        <end position="28"/>
    </location>
</feature>
<feature type="transmembrane region" description="Helical" evidence="1">
    <location>
        <begin position="40"/>
        <end position="63"/>
    </location>
</feature>
<protein>
    <submittedName>
        <fullName evidence="2">Uncharacterized protein</fullName>
    </submittedName>
</protein>
<dbReference type="RefSeq" id="WP_010403554.1">
    <property type="nucleotide sequence ID" value="NZ_JAWXXV010000001.1"/>
</dbReference>
<keyword evidence="1" id="KW-1133">Transmembrane helix</keyword>
<proteinExistence type="predicted"/>
<gene>
    <name evidence="2" type="ORF">SIL82_08435</name>
</gene>
<keyword evidence="3" id="KW-1185">Reference proteome</keyword>
<keyword evidence="1" id="KW-0472">Membrane</keyword>
<accession>A0ABU4PJB3</accession>
<organism evidence="2 3">
    <name type="scientific">Sphingomonas echinoides</name>
    <dbReference type="NCBI Taxonomy" id="59803"/>
    <lineage>
        <taxon>Bacteria</taxon>
        <taxon>Pseudomonadati</taxon>
        <taxon>Pseudomonadota</taxon>
        <taxon>Alphaproteobacteria</taxon>
        <taxon>Sphingomonadales</taxon>
        <taxon>Sphingomonadaceae</taxon>
        <taxon>Sphingomonas</taxon>
    </lineage>
</organism>
<name>A0ABU4PJB3_9SPHN</name>
<dbReference type="Proteomes" id="UP001279660">
    <property type="component" value="Unassembled WGS sequence"/>
</dbReference>
<evidence type="ECO:0000256" key="1">
    <source>
        <dbReference type="SAM" id="Phobius"/>
    </source>
</evidence>
<reference evidence="2 3" key="1">
    <citation type="submission" date="2023-11" db="EMBL/GenBank/DDBJ databases">
        <title>MicrobeMod: A computational toolkit for identifying prokaryotic methylation and restriction-modification with nanopore sequencing.</title>
        <authorList>
            <person name="Crits-Christoph A."/>
            <person name="Kang S.C."/>
            <person name="Lee H."/>
            <person name="Ostrov N."/>
        </authorList>
    </citation>
    <scope>NUCLEOTIDE SEQUENCE [LARGE SCALE GENOMIC DNA]</scope>
    <source>
        <strain evidence="2 3">ATCC 14820</strain>
    </source>
</reference>
<dbReference type="EMBL" id="JAWXXV010000001">
    <property type="protein sequence ID" value="MDX5984288.1"/>
    <property type="molecule type" value="Genomic_DNA"/>
</dbReference>
<evidence type="ECO:0000313" key="3">
    <source>
        <dbReference type="Proteomes" id="UP001279660"/>
    </source>
</evidence>
<feature type="transmembrane region" description="Helical" evidence="1">
    <location>
        <begin position="111"/>
        <end position="130"/>
    </location>
</feature>
<keyword evidence="1" id="KW-0812">Transmembrane</keyword>